<dbReference type="InterPro" id="IPR022929">
    <property type="entry name" value="Put_MntP"/>
</dbReference>
<evidence type="ECO:0000313" key="2">
    <source>
        <dbReference type="EMBL" id="VYU34977.1"/>
    </source>
</evidence>
<reference evidence="2" key="1">
    <citation type="submission" date="2019-11" db="EMBL/GenBank/DDBJ databases">
        <authorList>
            <person name="Feng L."/>
        </authorList>
    </citation>
    <scope>NUCLEOTIDE SEQUENCE</scope>
    <source>
        <strain evidence="2">VparvulaLFYP99</strain>
    </source>
</reference>
<feature type="transmembrane region" description="Helical" evidence="1">
    <location>
        <begin position="168"/>
        <end position="191"/>
    </location>
</feature>
<comment type="function">
    <text evidence="1">Probably functions as a manganese efflux pump.</text>
</comment>
<organism evidence="2">
    <name type="scientific">Veillonella parvula</name>
    <name type="common">Staphylococcus parvulus</name>
    <dbReference type="NCBI Taxonomy" id="29466"/>
    <lineage>
        <taxon>Bacteria</taxon>
        <taxon>Bacillati</taxon>
        <taxon>Bacillota</taxon>
        <taxon>Negativicutes</taxon>
        <taxon>Veillonellales</taxon>
        <taxon>Veillonellaceae</taxon>
        <taxon>Veillonella</taxon>
    </lineage>
</organism>
<dbReference type="InterPro" id="IPR003810">
    <property type="entry name" value="Mntp/YtaF"/>
</dbReference>
<feature type="transmembrane region" description="Helical" evidence="1">
    <location>
        <begin position="136"/>
        <end position="156"/>
    </location>
</feature>
<dbReference type="GO" id="GO:0005384">
    <property type="term" value="F:manganese ion transmembrane transporter activity"/>
    <property type="evidence" value="ECO:0007669"/>
    <property type="project" value="UniProtKB-UniRule"/>
</dbReference>
<keyword evidence="1" id="KW-0464">Manganese</keyword>
<feature type="transmembrane region" description="Helical" evidence="1">
    <location>
        <begin position="104"/>
        <end position="130"/>
    </location>
</feature>
<dbReference type="EMBL" id="CACRUG010000011">
    <property type="protein sequence ID" value="VYU34977.1"/>
    <property type="molecule type" value="Genomic_DNA"/>
</dbReference>
<keyword evidence="1" id="KW-1133">Transmembrane helix</keyword>
<keyword evidence="1" id="KW-1003">Cell membrane</keyword>
<comment type="similarity">
    <text evidence="1">Belongs to the MntP (TC 9.B.29) family.</text>
</comment>
<dbReference type="GO" id="GO:0005886">
    <property type="term" value="C:plasma membrane"/>
    <property type="evidence" value="ECO:0007669"/>
    <property type="project" value="UniProtKB-SubCell"/>
</dbReference>
<sequence length="194" mass="21162">MSIVSIFEIVLISIGLAMDAFGVSIGKGLTMPVGENSRKVTLAFLFGLFQFLMPLIGWLIGRQFIDVISDWDHWIIFGLLGYLGIAMIREGLSDDDEEDDDKQFLGVWEMVMLSVATSLDAMAVGLTFAFLPINVWEASTMIGIITFGISLIGVYLGKFMGQFVGKYADIVGGGVLILIGTKILLQHLGIIGEF</sequence>
<protein>
    <recommendedName>
        <fullName evidence="1">Putative manganese efflux pump MntP</fullName>
    </recommendedName>
</protein>
<dbReference type="AlphaFoldDB" id="A0A6N3EBC3"/>
<feature type="transmembrane region" description="Helical" evidence="1">
    <location>
        <begin position="73"/>
        <end position="92"/>
    </location>
</feature>
<keyword evidence="1" id="KW-0406">Ion transport</keyword>
<evidence type="ECO:0000256" key="1">
    <source>
        <dbReference type="HAMAP-Rule" id="MF_01521"/>
    </source>
</evidence>
<gene>
    <name evidence="1 2" type="primary">mntP</name>
    <name evidence="2" type="ORF">VPLFYP99_00694</name>
</gene>
<dbReference type="Pfam" id="PF02659">
    <property type="entry name" value="Mntp"/>
    <property type="match status" value="1"/>
</dbReference>
<feature type="transmembrane region" description="Helical" evidence="1">
    <location>
        <begin position="41"/>
        <end position="61"/>
    </location>
</feature>
<feature type="transmembrane region" description="Helical" evidence="1">
    <location>
        <begin position="6"/>
        <end position="29"/>
    </location>
</feature>
<comment type="subcellular location">
    <subcellularLocation>
        <location evidence="1">Cell membrane</location>
        <topology evidence="1">Multi-pass membrane protein</topology>
    </subcellularLocation>
</comment>
<proteinExistence type="inferred from homology"/>
<dbReference type="PANTHER" id="PTHR35529">
    <property type="entry name" value="MANGANESE EFFLUX PUMP MNTP-RELATED"/>
    <property type="match status" value="1"/>
</dbReference>
<keyword evidence="1" id="KW-0813">Transport</keyword>
<keyword evidence="1" id="KW-0812">Transmembrane</keyword>
<accession>A0A6N3EBC3</accession>
<dbReference type="PANTHER" id="PTHR35529:SF1">
    <property type="entry name" value="MANGANESE EFFLUX PUMP MNTP-RELATED"/>
    <property type="match status" value="1"/>
</dbReference>
<dbReference type="HAMAP" id="MF_01521">
    <property type="entry name" value="MntP_pump"/>
    <property type="match status" value="1"/>
</dbReference>
<keyword evidence="1" id="KW-0472">Membrane</keyword>
<name>A0A6N3EBC3_VEIPA</name>